<dbReference type="OrthoDB" id="22890at10239"/>
<gene>
    <name evidence="13" type="primary">N</name>
</gene>
<dbReference type="SUPFAM" id="SSF140809">
    <property type="entry name" value="Rhabdovirus nucleoprotein-like"/>
    <property type="match status" value="1"/>
</dbReference>
<evidence type="ECO:0000256" key="5">
    <source>
        <dbReference type="ARBA" id="ARBA00022561"/>
    </source>
</evidence>
<dbReference type="InterPro" id="IPR023331">
    <property type="entry name" value="Rhabdovirus_ncapsid_C"/>
</dbReference>
<dbReference type="RefSeq" id="YP_009094389.1">
    <property type="nucleotide sequence ID" value="NC_025395.1"/>
</dbReference>
<keyword evidence="10" id="KW-0687">Ribonucleoprotein</keyword>
<dbReference type="EMBL" id="KF534749">
    <property type="protein sequence ID" value="AHU86502.1"/>
    <property type="molecule type" value="Viral_cRNA"/>
</dbReference>
<evidence type="ECO:0000256" key="2">
    <source>
        <dbReference type="ARBA" id="ARBA00004328"/>
    </source>
</evidence>
<evidence type="ECO:0000256" key="3">
    <source>
        <dbReference type="ARBA" id="ARBA00014389"/>
    </source>
</evidence>
<keyword evidence="9" id="KW-1035">Host cytoplasm</keyword>
<dbReference type="GO" id="GO:1990904">
    <property type="term" value="C:ribonucleoprotein complex"/>
    <property type="evidence" value="ECO:0007669"/>
    <property type="project" value="UniProtKB-KW"/>
</dbReference>
<evidence type="ECO:0000313" key="13">
    <source>
        <dbReference type="EMBL" id="AHU86502.1"/>
    </source>
</evidence>
<dbReference type="Gene3D" id="1.10.3610.10">
    <property type="entry name" value="Nucleoprotein"/>
    <property type="match status" value="1"/>
</dbReference>
<keyword evidence="14" id="KW-1185">Reference proteome</keyword>
<feature type="domain" description="Rhabdovirus nucleocapsid" evidence="12">
    <location>
        <begin position="28"/>
        <end position="380"/>
    </location>
</feature>
<evidence type="ECO:0000256" key="6">
    <source>
        <dbReference type="ARBA" id="ARBA00022844"/>
    </source>
</evidence>
<evidence type="ECO:0000259" key="12">
    <source>
        <dbReference type="Pfam" id="PF00945"/>
    </source>
</evidence>
<comment type="subcellular location">
    <subcellularLocation>
        <location evidence="1">Host cytoplasm</location>
    </subcellularLocation>
    <subcellularLocation>
        <location evidence="2">Virion</location>
    </subcellularLocation>
</comment>
<evidence type="ECO:0000256" key="1">
    <source>
        <dbReference type="ARBA" id="ARBA00004192"/>
    </source>
</evidence>
<organism evidence="13 14">
    <name type="scientific">Puerto Almendras virus</name>
    <dbReference type="NCBI Taxonomy" id="1479613"/>
    <lineage>
        <taxon>Viruses</taxon>
        <taxon>Riboviria</taxon>
        <taxon>Orthornavirae</taxon>
        <taxon>Negarnaviricota</taxon>
        <taxon>Haploviricotina</taxon>
        <taxon>Monjiviricetes</taxon>
        <taxon>Mononegavirales</taxon>
        <taxon>Rhabdoviridae</taxon>
        <taxon>Alpharhabdovirinae</taxon>
        <taxon>Almendravirus</taxon>
        <taxon>Almendravirus almendras</taxon>
    </lineage>
</organism>
<accession>X4R286</accession>
<evidence type="ECO:0000256" key="7">
    <source>
        <dbReference type="ARBA" id="ARBA00022884"/>
    </source>
</evidence>
<proteinExistence type="predicted"/>
<evidence type="ECO:0000256" key="9">
    <source>
        <dbReference type="ARBA" id="ARBA00023200"/>
    </source>
</evidence>
<dbReference type="GO" id="GO:0019013">
    <property type="term" value="C:viral nucleocapsid"/>
    <property type="evidence" value="ECO:0007669"/>
    <property type="project" value="UniProtKB-KW"/>
</dbReference>
<evidence type="ECO:0000256" key="10">
    <source>
        <dbReference type="ARBA" id="ARBA00023274"/>
    </source>
</evidence>
<keyword evidence="4" id="KW-1139">Helical capsid protein</keyword>
<keyword evidence="8" id="KW-0543">Viral nucleoprotein</keyword>
<dbReference type="GO" id="GO:0019029">
    <property type="term" value="C:helical viral capsid"/>
    <property type="evidence" value="ECO:0007669"/>
    <property type="project" value="UniProtKB-KW"/>
</dbReference>
<dbReference type="InterPro" id="IPR023330">
    <property type="entry name" value="Rhabdovirus_ncapsid_N"/>
</dbReference>
<dbReference type="InterPro" id="IPR000448">
    <property type="entry name" value="Rhabdo_ncapsid"/>
</dbReference>
<dbReference type="GO" id="GO:0003723">
    <property type="term" value="F:RNA binding"/>
    <property type="evidence" value="ECO:0007669"/>
    <property type="project" value="UniProtKB-KW"/>
</dbReference>
<keyword evidence="7" id="KW-0694">RNA-binding</keyword>
<dbReference type="Pfam" id="PF00945">
    <property type="entry name" value="Rhabdo_ncap"/>
    <property type="match status" value="1"/>
</dbReference>
<reference evidence="13 14" key="1">
    <citation type="journal article" date="2014" name="J. Gen. Virol.">
        <title>Arboretum and Puerto Almendras viruses: two novel rhabdoviruses isolated from mosquitoes in Peru.</title>
        <authorList>
            <person name="Vasilakis N."/>
            <person name="Castro-Llanos F."/>
            <person name="Widen S.G."/>
            <person name="Aguilar P.V."/>
            <person name="Guzman H."/>
            <person name="Guevara C."/>
            <person name="Fernandez R."/>
            <person name="Auguste A.J."/>
            <person name="Wood T.G."/>
            <person name="Popov V."/>
            <person name="Mundal K."/>
            <person name="Ghedin E."/>
            <person name="Kochel T.J."/>
            <person name="Holmes E.C."/>
            <person name="Walker P.J."/>
            <person name="Tesh R.B."/>
        </authorList>
    </citation>
    <scope>NUCLEOTIDE SEQUENCE [LARGE SCALE GENOMIC DNA]</scope>
    <source>
        <strain evidence="13">LO-39</strain>
    </source>
</reference>
<keyword evidence="6" id="KW-0946">Virion</keyword>
<name>X4R286_9RHAB</name>
<dbReference type="InterPro" id="IPR035961">
    <property type="entry name" value="Rhabdovirus_nucleoprotein-like"/>
</dbReference>
<keyword evidence="5" id="KW-0167">Capsid protein</keyword>
<dbReference type="GeneID" id="21011841"/>
<dbReference type="Proteomes" id="UP000158370">
    <property type="component" value="Segment"/>
</dbReference>
<evidence type="ECO:0000313" key="14">
    <source>
        <dbReference type="Proteomes" id="UP000158370"/>
    </source>
</evidence>
<evidence type="ECO:0000256" key="4">
    <source>
        <dbReference type="ARBA" id="ARBA00022497"/>
    </source>
</evidence>
<dbReference type="KEGG" id="vg:21011841"/>
<dbReference type="GO" id="GO:0030430">
    <property type="term" value="C:host cell cytoplasm"/>
    <property type="evidence" value="ECO:0007669"/>
    <property type="project" value="UniProtKB-SubCell"/>
</dbReference>
<evidence type="ECO:0000256" key="8">
    <source>
        <dbReference type="ARBA" id="ARBA00023086"/>
    </source>
</evidence>
<evidence type="ECO:0000256" key="11">
    <source>
        <dbReference type="ARBA" id="ARBA00033344"/>
    </source>
</evidence>
<sequence length="434" mass="49855">MSSKQTIYIIKNGAHKSVSIPIISDSENPDDPSIWLKRRENIVINYKVPEEELDEKTLRTIISNGIQDKLNLDTVIYYLVKYFLMEYKFIPSTKWIINSDTVFEPDQEYTIGDAIKFNILNEKLSTGDWVKTGDPQYTQQGLIGILLSVYRYNNVGRGVLGTYQDNLKNSMSQLLATEPFSVEEFPDNILANASWLTNKYYKVICAMSDMFFNKFPMEEISKLKITTVSARYKDCAIISDINHAKKIFSFEDSQFYRILLEPSITREMISYLEKLEKLPIEYAICPYIKELGGMNKSPFSALMSPNTHNFIHIVGVLHGYQRSFNSRIFEDSNLPSVTRYATIISYLLRDNVELSAVFAATEEEGRMLAERKGKGANTDTLTPNNIAMTLNRYIEDSNFRDIIDKWARQRASKISDPRLGSVGKYIDTIYGIRE</sequence>
<protein>
    <recommendedName>
        <fullName evidence="3">Nucleoprotein</fullName>
    </recommendedName>
    <alternativeName>
        <fullName evidence="11">Nucleocapsid protein</fullName>
    </alternativeName>
</protein>
<dbReference type="Gene3D" id="1.10.3570.10">
    <property type="entry name" value="Rhabdovirus nucleocapsid protein like domain"/>
    <property type="match status" value="1"/>
</dbReference>